<gene>
    <name evidence="2" type="ORF">IDF66_10035</name>
</gene>
<evidence type="ECO:0000256" key="1">
    <source>
        <dbReference type="SAM" id="Phobius"/>
    </source>
</evidence>
<proteinExistence type="predicted"/>
<keyword evidence="1" id="KW-1133">Transmembrane helix</keyword>
<keyword evidence="1" id="KW-0472">Membrane</keyword>
<keyword evidence="3" id="KW-1185">Reference proteome</keyword>
<organism evidence="2 3">
    <name type="scientific">Gordonia hankookensis</name>
    <dbReference type="NCBI Taxonomy" id="589403"/>
    <lineage>
        <taxon>Bacteria</taxon>
        <taxon>Bacillati</taxon>
        <taxon>Actinomycetota</taxon>
        <taxon>Actinomycetes</taxon>
        <taxon>Mycobacteriales</taxon>
        <taxon>Gordoniaceae</taxon>
        <taxon>Gordonia</taxon>
    </lineage>
</organism>
<dbReference type="Proteomes" id="UP000602395">
    <property type="component" value="Unassembled WGS sequence"/>
</dbReference>
<keyword evidence="1" id="KW-0812">Transmembrane</keyword>
<evidence type="ECO:0000313" key="3">
    <source>
        <dbReference type="Proteomes" id="UP000602395"/>
    </source>
</evidence>
<feature type="transmembrane region" description="Helical" evidence="1">
    <location>
        <begin position="38"/>
        <end position="58"/>
    </location>
</feature>
<name>A0ABR7WAU6_9ACTN</name>
<dbReference type="EMBL" id="JACWMS010000002">
    <property type="protein sequence ID" value="MBD1319927.1"/>
    <property type="molecule type" value="Genomic_DNA"/>
</dbReference>
<accession>A0ABR7WAU6</accession>
<protein>
    <submittedName>
        <fullName evidence="2">Uncharacterized protein</fullName>
    </submittedName>
</protein>
<comment type="caution">
    <text evidence="2">The sequence shown here is derived from an EMBL/GenBank/DDBJ whole genome shotgun (WGS) entry which is preliminary data.</text>
</comment>
<evidence type="ECO:0000313" key="2">
    <source>
        <dbReference type="EMBL" id="MBD1319927.1"/>
    </source>
</evidence>
<reference evidence="2 3" key="1">
    <citation type="submission" date="2020-09" db="EMBL/GenBank/DDBJ databases">
        <title>Novel species in genus Gordonia.</title>
        <authorList>
            <person name="Zhang G."/>
        </authorList>
    </citation>
    <scope>NUCLEOTIDE SEQUENCE [LARGE SCALE GENOMIC DNA]</scope>
    <source>
        <strain evidence="2 3">ON-33</strain>
    </source>
</reference>
<sequence length="59" mass="6796">MTRNSKKRTREPRHLAKSFPRGFSYYTTESISFVTNRLVVLPTGLAFIVGLYFGDALFH</sequence>
<dbReference type="RefSeq" id="WP_164308211.1">
    <property type="nucleotide sequence ID" value="NZ_BAABAD010000004.1"/>
</dbReference>